<dbReference type="SUPFAM" id="SSF49503">
    <property type="entry name" value="Cupredoxins"/>
    <property type="match status" value="1"/>
</dbReference>
<evidence type="ECO:0000256" key="2">
    <source>
        <dbReference type="ARBA" id="ARBA00023180"/>
    </source>
</evidence>
<accession>A0AAV5DQU5</accession>
<feature type="domain" description="Phytocyanin" evidence="5">
    <location>
        <begin position="25"/>
        <end position="126"/>
    </location>
</feature>
<dbReference type="PROSITE" id="PS51485">
    <property type="entry name" value="PHYTOCYANIN"/>
    <property type="match status" value="1"/>
</dbReference>
<reference evidence="6" key="2">
    <citation type="submission" date="2021-12" db="EMBL/GenBank/DDBJ databases">
        <title>Resequencing data analysis of finger millet.</title>
        <authorList>
            <person name="Hatakeyama M."/>
            <person name="Aluri S."/>
            <person name="Balachadran M.T."/>
            <person name="Sivarajan S.R."/>
            <person name="Poveda L."/>
            <person name="Shimizu-Inatsugi R."/>
            <person name="Schlapbach R."/>
            <person name="Sreeman S.M."/>
            <person name="Shimizu K.K."/>
        </authorList>
    </citation>
    <scope>NUCLEOTIDE SEQUENCE</scope>
</reference>
<evidence type="ECO:0000313" key="6">
    <source>
        <dbReference type="EMBL" id="GJN12492.1"/>
    </source>
</evidence>
<evidence type="ECO:0000256" key="4">
    <source>
        <dbReference type="SAM" id="SignalP"/>
    </source>
</evidence>
<reference evidence="6" key="1">
    <citation type="journal article" date="2018" name="DNA Res.">
        <title>Multiple hybrid de novo genome assembly of finger millet, an orphan allotetraploid crop.</title>
        <authorList>
            <person name="Hatakeyama M."/>
            <person name="Aluri S."/>
            <person name="Balachadran M.T."/>
            <person name="Sivarajan S.R."/>
            <person name="Patrignani A."/>
            <person name="Gruter S."/>
            <person name="Poveda L."/>
            <person name="Shimizu-Inatsugi R."/>
            <person name="Baeten J."/>
            <person name="Francoijs K.J."/>
            <person name="Nataraja K.N."/>
            <person name="Reddy Y.A.N."/>
            <person name="Phadnis S."/>
            <person name="Ravikumar R.L."/>
            <person name="Schlapbach R."/>
            <person name="Sreeman S.M."/>
            <person name="Shimizu K.K."/>
        </authorList>
    </citation>
    <scope>NUCLEOTIDE SEQUENCE</scope>
</reference>
<protein>
    <recommendedName>
        <fullName evidence="5">Phytocyanin domain-containing protein</fullName>
    </recommendedName>
</protein>
<comment type="caution">
    <text evidence="6">The sequence shown here is derived from an EMBL/GenBank/DDBJ whole genome shotgun (WGS) entry which is preliminary data.</text>
</comment>
<name>A0AAV5DQU5_ELECO</name>
<feature type="chain" id="PRO_5043618754" description="Phytocyanin domain-containing protein" evidence="4">
    <location>
        <begin position="25"/>
        <end position="187"/>
    </location>
</feature>
<evidence type="ECO:0000256" key="1">
    <source>
        <dbReference type="ARBA" id="ARBA00022723"/>
    </source>
</evidence>
<keyword evidence="2" id="KW-0325">Glycoprotein</keyword>
<evidence type="ECO:0000259" key="5">
    <source>
        <dbReference type="PROSITE" id="PS51485"/>
    </source>
</evidence>
<sequence>MASTSRALLFVAVAVAAVLGTAHGASYTVGAPAGSWDLRTNYINWVSSINFRAGDELVFKYSPSAHDVLEVSKADYDSCTASSPIASFKTGDDTVALPAGGVTRYFICGVPGHCTAGMKLAVRVEAAASTVPRAAAPSSPTTPRAGGPSSVAMPPSSSSADPSAGSVGSLTGLGLGTVVAGLIMAFY</sequence>
<dbReference type="Pfam" id="PF02298">
    <property type="entry name" value="Cu_bind_like"/>
    <property type="match status" value="1"/>
</dbReference>
<keyword evidence="1" id="KW-0479">Metal-binding</keyword>
<feature type="region of interest" description="Disordered" evidence="3">
    <location>
        <begin position="131"/>
        <end position="165"/>
    </location>
</feature>
<keyword evidence="7" id="KW-1185">Reference proteome</keyword>
<dbReference type="AlphaFoldDB" id="A0AAV5DQU5"/>
<evidence type="ECO:0000256" key="3">
    <source>
        <dbReference type="SAM" id="MobiDB-lite"/>
    </source>
</evidence>
<proteinExistence type="predicted"/>
<feature type="signal peptide" evidence="4">
    <location>
        <begin position="1"/>
        <end position="24"/>
    </location>
</feature>
<dbReference type="GO" id="GO:0046872">
    <property type="term" value="F:metal ion binding"/>
    <property type="evidence" value="ECO:0007669"/>
    <property type="project" value="UniProtKB-KW"/>
</dbReference>
<dbReference type="FunFam" id="2.60.40.420:FF:000003">
    <property type="entry name" value="Blue copper"/>
    <property type="match status" value="1"/>
</dbReference>
<dbReference type="InterPro" id="IPR003245">
    <property type="entry name" value="Phytocyanin_dom"/>
</dbReference>
<dbReference type="PANTHER" id="PTHR33021:SF466">
    <property type="entry name" value="OS08G0138100 PROTEIN"/>
    <property type="match status" value="1"/>
</dbReference>
<dbReference type="GO" id="GO:0009055">
    <property type="term" value="F:electron transfer activity"/>
    <property type="evidence" value="ECO:0007669"/>
    <property type="project" value="InterPro"/>
</dbReference>
<dbReference type="EMBL" id="BQKI01000023">
    <property type="protein sequence ID" value="GJN12492.1"/>
    <property type="molecule type" value="Genomic_DNA"/>
</dbReference>
<dbReference type="GO" id="GO:0005886">
    <property type="term" value="C:plasma membrane"/>
    <property type="evidence" value="ECO:0007669"/>
    <property type="project" value="TreeGrafter"/>
</dbReference>
<dbReference type="CDD" id="cd04216">
    <property type="entry name" value="Phytocyanin"/>
    <property type="match status" value="1"/>
</dbReference>
<evidence type="ECO:0000313" key="7">
    <source>
        <dbReference type="Proteomes" id="UP001054889"/>
    </source>
</evidence>
<dbReference type="PANTHER" id="PTHR33021">
    <property type="entry name" value="BLUE COPPER PROTEIN"/>
    <property type="match status" value="1"/>
</dbReference>
<gene>
    <name evidence="6" type="primary">ga30774</name>
    <name evidence="6" type="ORF">PR202_ga30774</name>
</gene>
<dbReference type="InterPro" id="IPR039391">
    <property type="entry name" value="Phytocyanin-like"/>
</dbReference>
<keyword evidence="4" id="KW-0732">Signal</keyword>
<organism evidence="6 7">
    <name type="scientific">Eleusine coracana subsp. coracana</name>
    <dbReference type="NCBI Taxonomy" id="191504"/>
    <lineage>
        <taxon>Eukaryota</taxon>
        <taxon>Viridiplantae</taxon>
        <taxon>Streptophyta</taxon>
        <taxon>Embryophyta</taxon>
        <taxon>Tracheophyta</taxon>
        <taxon>Spermatophyta</taxon>
        <taxon>Magnoliopsida</taxon>
        <taxon>Liliopsida</taxon>
        <taxon>Poales</taxon>
        <taxon>Poaceae</taxon>
        <taxon>PACMAD clade</taxon>
        <taxon>Chloridoideae</taxon>
        <taxon>Cynodonteae</taxon>
        <taxon>Eleusininae</taxon>
        <taxon>Eleusine</taxon>
    </lineage>
</organism>
<dbReference type="Gene3D" id="2.60.40.420">
    <property type="entry name" value="Cupredoxins - blue copper proteins"/>
    <property type="match status" value="1"/>
</dbReference>
<dbReference type="Proteomes" id="UP001054889">
    <property type="component" value="Unassembled WGS sequence"/>
</dbReference>
<dbReference type="InterPro" id="IPR008972">
    <property type="entry name" value="Cupredoxin"/>
</dbReference>